<keyword evidence="1" id="KW-1133">Transmembrane helix</keyword>
<dbReference type="AGR" id="WB:WBGene00005423"/>
<dbReference type="PhylomeDB" id="Q94302"/>
<dbReference type="PANTHER" id="PTHR22941:SF131">
    <property type="entry name" value="SERPENTINE RECEPTOR, CLASS H"/>
    <property type="match status" value="1"/>
</dbReference>
<reference evidence="2 3" key="1">
    <citation type="journal article" date="1998" name="Science">
        <title>Genome sequence of the nematode C. elegans: a platform for investigating biology.</title>
        <authorList>
            <consortium name="The C. elegans sequencing consortium"/>
            <person name="Sulson J.E."/>
            <person name="Waterston R."/>
        </authorList>
    </citation>
    <scope>NUCLEOTIDE SEQUENCE [LARGE SCALE GENOMIC DNA]</scope>
    <source>
        <strain evidence="2 3">Bristol N2</strain>
    </source>
</reference>
<dbReference type="PIR" id="T30980">
    <property type="entry name" value="T30980"/>
</dbReference>
<dbReference type="InterPro" id="IPR019422">
    <property type="entry name" value="7TM_GPCR_serpentine_rcpt_Srh"/>
</dbReference>
<dbReference type="Proteomes" id="UP000001940">
    <property type="component" value="Chromosome V"/>
</dbReference>
<dbReference type="InParanoid" id="Q94302"/>
<keyword evidence="1" id="KW-0812">Transmembrane</keyword>
<protein>
    <submittedName>
        <fullName evidence="2">Serpentine Receptor, class H</fullName>
    </submittedName>
</protein>
<accession>Q94302</accession>
<dbReference type="KEGG" id="cel:CELE_T22F3.5"/>
<dbReference type="FunCoup" id="Q94302">
    <property type="interactions" value="2"/>
</dbReference>
<evidence type="ECO:0000313" key="3">
    <source>
        <dbReference type="Proteomes" id="UP000001940"/>
    </source>
</evidence>
<feature type="transmembrane region" description="Helical" evidence="1">
    <location>
        <begin position="277"/>
        <end position="297"/>
    </location>
</feature>
<dbReference type="WormBase" id="T22F3.5">
    <property type="protein sequence ID" value="CE13970"/>
    <property type="gene ID" value="WBGene00005423"/>
    <property type="gene designation" value="srh-213"/>
</dbReference>
<organism evidence="2 3">
    <name type="scientific">Caenorhabditis elegans</name>
    <dbReference type="NCBI Taxonomy" id="6239"/>
    <lineage>
        <taxon>Eukaryota</taxon>
        <taxon>Metazoa</taxon>
        <taxon>Ecdysozoa</taxon>
        <taxon>Nematoda</taxon>
        <taxon>Chromadorea</taxon>
        <taxon>Rhabditida</taxon>
        <taxon>Rhabditina</taxon>
        <taxon>Rhabditomorpha</taxon>
        <taxon>Rhabditoidea</taxon>
        <taxon>Rhabditidae</taxon>
        <taxon>Peloderinae</taxon>
        <taxon>Caenorhabditis</taxon>
    </lineage>
</organism>
<gene>
    <name evidence="2 4" type="primary">srh-213</name>
    <name evidence="2" type="ORF">CELE_T22F3.5</name>
    <name evidence="4" type="ORF">T22F3.5</name>
</gene>
<dbReference type="GeneID" id="188749"/>
<evidence type="ECO:0000313" key="2">
    <source>
        <dbReference type="EMBL" id="CCD70901.1"/>
    </source>
</evidence>
<dbReference type="UCSC" id="T22F3.5">
    <property type="organism name" value="c. elegans"/>
</dbReference>
<sequence length="330" mass="38181">MPHDFCTSTFYLYTADFQRLFLHYFGFVAIPVHVYGAYCIIFHTPSSMKSVKLSLLNFHFLSCFFDLGLSFLTTPYILFPALAGYPLGVLKDFGVRNEHQLYFMLVVGAYMLVTIILVFENRLLILIPTSKCWRVFRTPWFITHFIVATVFFFPAYQMIPDQQLAKNFVISIAPCIPLYVNADLVFVMLLETRFFLRAAGVLILAGFMEIWIFAYVTDRLLGQQINRTMSKRTVELHKKFQKAFLTQLTIPILILILPIIYIGVSCLVFYHNQAINNITVIIVSSHGFFSTIVMIYIHAPYREFTLRWLTVLTHVRLENQSSVVPSNNIT</sequence>
<dbReference type="EMBL" id="BX284605">
    <property type="protein sequence ID" value="CCD70901.1"/>
    <property type="molecule type" value="Genomic_DNA"/>
</dbReference>
<feature type="transmembrane region" description="Helical" evidence="1">
    <location>
        <begin position="55"/>
        <end position="79"/>
    </location>
</feature>
<feature type="transmembrane region" description="Helical" evidence="1">
    <location>
        <begin position="140"/>
        <end position="159"/>
    </location>
</feature>
<dbReference type="AlphaFoldDB" id="Q94302"/>
<dbReference type="PaxDb" id="6239-T22F3.5"/>
<dbReference type="RefSeq" id="NP_504010.1">
    <property type="nucleotide sequence ID" value="NM_071609.2"/>
</dbReference>
<evidence type="ECO:0000256" key="1">
    <source>
        <dbReference type="SAM" id="Phobius"/>
    </source>
</evidence>
<feature type="transmembrane region" description="Helical" evidence="1">
    <location>
        <begin position="248"/>
        <end position="271"/>
    </location>
</feature>
<keyword evidence="2" id="KW-0675">Receptor</keyword>
<dbReference type="OMA" id="NEHQLYF"/>
<feature type="transmembrane region" description="Helical" evidence="1">
    <location>
        <begin position="20"/>
        <end position="43"/>
    </location>
</feature>
<dbReference type="HOGENOM" id="CLU_042960_1_1_1"/>
<dbReference type="Bgee" id="WBGene00005423">
    <property type="expression patterns" value="Expressed in embryo and 1 other cell type or tissue"/>
</dbReference>
<dbReference type="CTD" id="188749"/>
<keyword evidence="3" id="KW-1185">Reference proteome</keyword>
<name>Q94302_CAEEL</name>
<dbReference type="PANTHER" id="PTHR22941">
    <property type="entry name" value="SERPENTINE RECEPTOR"/>
    <property type="match status" value="1"/>
</dbReference>
<feature type="transmembrane region" description="Helical" evidence="1">
    <location>
        <begin position="99"/>
        <end position="119"/>
    </location>
</feature>
<dbReference type="eggNOG" id="ENOG502TFFW">
    <property type="taxonomic scope" value="Eukaryota"/>
</dbReference>
<keyword evidence="1" id="KW-0472">Membrane</keyword>
<proteinExistence type="predicted"/>
<dbReference type="OrthoDB" id="5831209at2759"/>
<dbReference type="Pfam" id="PF10318">
    <property type="entry name" value="7TM_GPCR_Srh"/>
    <property type="match status" value="1"/>
</dbReference>
<evidence type="ECO:0000313" key="4">
    <source>
        <dbReference type="WormBase" id="T22F3.5"/>
    </source>
</evidence>
<dbReference type="InterPro" id="IPR053220">
    <property type="entry name" value="Nematode_rcpt-like_serp_H"/>
</dbReference>
<feature type="transmembrane region" description="Helical" evidence="1">
    <location>
        <begin position="194"/>
        <end position="217"/>
    </location>
</feature>